<keyword evidence="1" id="KW-0175">Coiled coil</keyword>
<feature type="region of interest" description="Disordered" evidence="2">
    <location>
        <begin position="1052"/>
        <end position="1150"/>
    </location>
</feature>
<evidence type="ECO:0000313" key="4">
    <source>
        <dbReference type="EMBL" id="GEU63506.1"/>
    </source>
</evidence>
<feature type="region of interest" description="Disordered" evidence="2">
    <location>
        <begin position="641"/>
        <end position="666"/>
    </location>
</feature>
<reference evidence="4" key="1">
    <citation type="journal article" date="2019" name="Sci. Rep.">
        <title>Draft genome of Tanacetum cinerariifolium, the natural source of mosquito coil.</title>
        <authorList>
            <person name="Yamashiro T."/>
            <person name="Shiraishi A."/>
            <person name="Satake H."/>
            <person name="Nakayama K."/>
        </authorList>
    </citation>
    <scope>NUCLEOTIDE SEQUENCE</scope>
</reference>
<feature type="compositionally biased region" description="Acidic residues" evidence="2">
    <location>
        <begin position="1117"/>
        <end position="1127"/>
    </location>
</feature>
<dbReference type="Pfam" id="PF14223">
    <property type="entry name" value="Retrotran_gag_2"/>
    <property type="match status" value="1"/>
</dbReference>
<organism evidence="4">
    <name type="scientific">Tanacetum cinerariifolium</name>
    <name type="common">Dalmatian daisy</name>
    <name type="synonym">Chrysanthemum cinerariifolium</name>
    <dbReference type="NCBI Taxonomy" id="118510"/>
    <lineage>
        <taxon>Eukaryota</taxon>
        <taxon>Viridiplantae</taxon>
        <taxon>Streptophyta</taxon>
        <taxon>Embryophyta</taxon>
        <taxon>Tracheophyta</taxon>
        <taxon>Spermatophyta</taxon>
        <taxon>Magnoliopsida</taxon>
        <taxon>eudicotyledons</taxon>
        <taxon>Gunneridae</taxon>
        <taxon>Pentapetalae</taxon>
        <taxon>asterids</taxon>
        <taxon>campanulids</taxon>
        <taxon>Asterales</taxon>
        <taxon>Asteraceae</taxon>
        <taxon>Asteroideae</taxon>
        <taxon>Anthemideae</taxon>
        <taxon>Anthemidinae</taxon>
        <taxon>Tanacetum</taxon>
    </lineage>
</organism>
<feature type="region of interest" description="Disordered" evidence="2">
    <location>
        <begin position="432"/>
        <end position="451"/>
    </location>
</feature>
<feature type="compositionally biased region" description="Acidic residues" evidence="2">
    <location>
        <begin position="1066"/>
        <end position="1103"/>
    </location>
</feature>
<feature type="compositionally biased region" description="Basic and acidic residues" evidence="2">
    <location>
        <begin position="1104"/>
        <end position="1116"/>
    </location>
</feature>
<gene>
    <name evidence="4" type="ORF">Tci_035484</name>
</gene>
<name>A0A6L2LNY0_TANCI</name>
<feature type="compositionally biased region" description="Polar residues" evidence="2">
    <location>
        <begin position="435"/>
        <end position="448"/>
    </location>
</feature>
<comment type="caution">
    <text evidence="4">The sequence shown here is derived from an EMBL/GenBank/DDBJ whole genome shotgun (WGS) entry which is preliminary data.</text>
</comment>
<feature type="coiled-coil region" evidence="1">
    <location>
        <begin position="309"/>
        <end position="343"/>
    </location>
</feature>
<dbReference type="Pfam" id="PF07727">
    <property type="entry name" value="RVT_2"/>
    <property type="match status" value="1"/>
</dbReference>
<accession>A0A6L2LNY0</accession>
<protein>
    <recommendedName>
        <fullName evidence="3">Reverse transcriptase Ty1/copia-type domain-containing protein</fullName>
    </recommendedName>
</protein>
<feature type="compositionally biased region" description="Basic and acidic residues" evidence="2">
    <location>
        <begin position="1128"/>
        <end position="1145"/>
    </location>
</feature>
<sequence>MTTLADKAILSGADNRPPMLEKDMYDSWKIQMELYMMHRQHGRMILESVENGLLIWPSIEENEVTRPKKYFELSATKAIQADCDVKATNIILQGLPPKKGDDPIDAINHMMSFLTAVVTSRHTSLAAGTSRTYILIASGNNFGKQRTVICYNYKGEGHMSKQCTKPKRKRDESWFKDKDNVTHNLVHQAVQAMPLSEQSNIVNQLETKITSDSNIIPYSQYVSKSQQAAVQNPNFSAQQDTLILCMIEQLKTQVVNCTKINLENKSVNKTLTTELEIYKDQVRTLKEGNNVDLKGNDKVSNSCAQSVEIDNLKQTLLEHLKDKESLKQTVTLLKNNFQKEESRNIDKELALEKQIKELNNIVFKRNKFAQTKAQQLKPKLYDGTVIQKTNAIVIRDSEKTLMLAEKSRSKMLLKQKDPVMSEKKVNTKPIDYDNFISSEEPNHSTRPTQVEVPKVSLVNTSLKKLKYNLSSFDVSSGKSFGHYSSQNKLRKLKGKAVVDEAIILHPIDPELLKINVAPLAPKLRNNRTTHYDYLKHTQEETAPLREIVEHERSLNMLNTSLDYAAVATECYTQNRSIVCLHHGNTPYELLHGKLPDLSFLHVFGALCYPTNDIESLEKLQPKDEIAPEVIAPITEVVASELTASTGSPSSTTVDQDAPSPSKSQTILKTQPPVISNDVEEDNHDIEVAHMGNDLFFVKLDKLGGILRNKARLVARGYRQKKGIDIEESFAPVPRLEAIRIFLAYAAHKEHGRLPNGCEDCVFECQSKYALESLKKYGFESCDPVDTPMVDKSKLDEDKEGKAVDLSHYHGMIGTLLYLTASRPDLQFTICMCAREMLHICPRIPNQPFDELSFEEEILAFLKNLGHSGEIKKITDDMYHKKNVDFFYLLWEDFVYQVEHKDAKKSNEMYYPQFTKVIVNFFMTKDPSIPKRNKVNWHYVMDDHMFTMIKLVSRHQNTQQFGAILPVELNNKAIRNSAAYKEYDPYICNTKASVRKMQSSSDTIMPPLVAKGTRLQTSVKVDKPAKGKQLAKSSKAKGLTMLSEVALTVAEQMNDEDDDDKVKQSEHDEDIDDQSDDEPHDDQKDDDDQDGEDDDQTDLDNDVDDFVHPKFSTHNEDKEEESFDEGNDDASHDMNVRGDEGPNAKDDDNELYGDVNINLEGRDIQMTDVHTTQSYKLRDEAQAENENFLNKLDENIQKIIKEQVKKQVKVQVIKILPKIEKTVNEQLKAEVLTRASNPSKTSYAVAADLSELELKKILIKKMESNKSIHRLDQEKNLYKALVDAYECDKIILDTYGDTITLKRHQDDKDKDELLELMLLKRSKKNTKCVSAANKELTAAKHKLMMLKLARKNELKARGTLLMALPDKHQLKFNSHKDAKSLMEAIEKRFGGNTKAKKVQKTLLKQQFENFFGSSSEGLDQIHDRLQKLKLVSQLEIHGVSLSQEDVNLKFLRSLPSEWNTHTLIWCNKTDLEDKSLDDLFNSLKIYESEVKHSSSLGLDSQNLAFVSTTQADSINDSVSAAISVSIVGAKLSASTLPNVDSLSNAVIYSFFARQSLSPQLG</sequence>
<feature type="domain" description="Reverse transcriptase Ty1/copia-type" evidence="3">
    <location>
        <begin position="704"/>
        <end position="749"/>
    </location>
</feature>
<dbReference type="EMBL" id="BKCJ010004859">
    <property type="protein sequence ID" value="GEU63506.1"/>
    <property type="molecule type" value="Genomic_DNA"/>
</dbReference>
<evidence type="ECO:0000259" key="3">
    <source>
        <dbReference type="Pfam" id="PF07727"/>
    </source>
</evidence>
<evidence type="ECO:0000256" key="1">
    <source>
        <dbReference type="SAM" id="Coils"/>
    </source>
</evidence>
<dbReference type="InterPro" id="IPR013103">
    <property type="entry name" value="RVT_2"/>
</dbReference>
<proteinExistence type="predicted"/>
<evidence type="ECO:0000256" key="2">
    <source>
        <dbReference type="SAM" id="MobiDB-lite"/>
    </source>
</evidence>